<sequence>MTATHTSRTSRRERLLIVCPGRGTYNQGEWGYLARHAGGTEWLARLDAMRRERGMPTLSELDGELPFRLSLHGRGEHASPLIYACAMADIMAIDPERYDIVAVTGNSMGWYIALAAGGALTTDAAMLLINTMGQLMQETLVGGQLLYPWVDAQWRPQPELRDELLAWIPRLHGQEGMELYLSIDLGGMLVFGGNDKALERLARELPPSERFPLRLHQHAAFHTPLQRDVRETARQRLTVTPFQAPATPLIDGRGRLWMPWSTCREALWDYTLGEQLVSPYDFTAALRVGVREFAPDRIVIPGPGSTLGGAVAQTLIQLDWQGLDSKANFQARQAEDPRLICMGIEEQREWLLGR</sequence>
<name>A0ABV7LK06_9GAMM</name>
<accession>A0ABV7LK06</accession>
<dbReference type="InterPro" id="IPR050858">
    <property type="entry name" value="Mal-CoA-ACP_Trans/PKS_FabD"/>
</dbReference>
<dbReference type="InterPro" id="IPR016035">
    <property type="entry name" value="Acyl_Trfase/lysoPLipase"/>
</dbReference>
<evidence type="ECO:0000313" key="2">
    <source>
        <dbReference type="Proteomes" id="UP001595579"/>
    </source>
</evidence>
<reference evidence="2" key="1">
    <citation type="journal article" date="2019" name="Int. J. Syst. Evol. Microbiol.">
        <title>The Global Catalogue of Microorganisms (GCM) 10K type strain sequencing project: providing services to taxonomists for standard genome sequencing and annotation.</title>
        <authorList>
            <consortium name="The Broad Institute Genomics Platform"/>
            <consortium name="The Broad Institute Genome Sequencing Center for Infectious Disease"/>
            <person name="Wu L."/>
            <person name="Ma J."/>
        </authorList>
    </citation>
    <scope>NUCLEOTIDE SEQUENCE [LARGE SCALE GENOMIC DNA]</scope>
    <source>
        <strain evidence="2">CECT 7698</strain>
    </source>
</reference>
<dbReference type="PANTHER" id="PTHR42681:SF6">
    <property type="entry name" value="BLL0263 PROTEIN"/>
    <property type="match status" value="1"/>
</dbReference>
<dbReference type="Gene3D" id="3.40.366.10">
    <property type="entry name" value="Malonyl-Coenzyme A Acyl Carrier Protein, domain 2"/>
    <property type="match status" value="1"/>
</dbReference>
<protein>
    <submittedName>
        <fullName evidence="1">ACP S-malonyltransferase</fullName>
    </submittedName>
</protein>
<evidence type="ECO:0000313" key="1">
    <source>
        <dbReference type="EMBL" id="MFC3282469.1"/>
    </source>
</evidence>
<keyword evidence="2" id="KW-1185">Reference proteome</keyword>
<dbReference type="InterPro" id="IPR001227">
    <property type="entry name" value="Ac_transferase_dom_sf"/>
</dbReference>
<dbReference type="RefSeq" id="WP_386771256.1">
    <property type="nucleotide sequence ID" value="NZ_JBHRUG010000003.1"/>
</dbReference>
<dbReference type="PANTHER" id="PTHR42681">
    <property type="entry name" value="MALONYL-COA-ACYL CARRIER PROTEIN TRANSACYLASE, MITOCHONDRIAL"/>
    <property type="match status" value="1"/>
</dbReference>
<dbReference type="SUPFAM" id="SSF52151">
    <property type="entry name" value="FabD/lysophospholipase-like"/>
    <property type="match status" value="1"/>
</dbReference>
<gene>
    <name evidence="1" type="ORF">ACFOEV_02445</name>
</gene>
<organism evidence="1 2">
    <name type="scientific">Litchfieldella rifensis</name>
    <dbReference type="NCBI Taxonomy" id="762643"/>
    <lineage>
        <taxon>Bacteria</taxon>
        <taxon>Pseudomonadati</taxon>
        <taxon>Pseudomonadota</taxon>
        <taxon>Gammaproteobacteria</taxon>
        <taxon>Oceanospirillales</taxon>
        <taxon>Halomonadaceae</taxon>
        <taxon>Litchfieldella</taxon>
    </lineage>
</organism>
<proteinExistence type="predicted"/>
<comment type="caution">
    <text evidence="1">The sequence shown here is derived from an EMBL/GenBank/DDBJ whole genome shotgun (WGS) entry which is preliminary data.</text>
</comment>
<dbReference type="Proteomes" id="UP001595579">
    <property type="component" value="Unassembled WGS sequence"/>
</dbReference>
<dbReference type="EMBL" id="JBHRUG010000003">
    <property type="protein sequence ID" value="MFC3282469.1"/>
    <property type="molecule type" value="Genomic_DNA"/>
</dbReference>